<dbReference type="EMBL" id="KV750868">
    <property type="protein sequence ID" value="OCL02849.1"/>
    <property type="molecule type" value="Genomic_DNA"/>
</dbReference>
<sequence length="384" mass="42768">MYLKITIGLIIFSFALPYLYDREQVIESFFRNAPDKLKKFSTFKEYEVKFADRLRNCEDALLDEAMGLAILSCDVGRDKWNTVMGNFHKEVPSGALYIYDYSNPDLSDDEALKRLTLADFPSGDTDFHPLGIEYYMPTSTLYVVNHARTGSTIEIFRLSVSSFTATHVRTLRHPLVHTPNSIAAISDMEIYFTNDHYFPVRKSPLLAKAETFLAVPGGSVVHIDLTTDSARSVAHIPFANGIAVLNETTLAVSSSSKPGIYIYAMTKQRDLVLQKVVRVPSLVDNISVDENGKLLIAGHPHVPSFLTVSGSRALCNSEKQKESESEVCKVRAPSWVGEWTEDAGLTELYQGLEYETSSTAIRDAKRGVGIVTGLYAKGIMVWKE</sequence>
<dbReference type="PANTHER" id="PTHR11799:SF30">
    <property type="entry name" value="SERUM PARAOXONASE_ARYLESTERASE 2"/>
    <property type="match status" value="1"/>
</dbReference>
<accession>A0A8E2JMN8</accession>
<dbReference type="Proteomes" id="UP000250140">
    <property type="component" value="Unassembled WGS sequence"/>
</dbReference>
<organism evidence="1 2">
    <name type="scientific">Glonium stellatum</name>
    <dbReference type="NCBI Taxonomy" id="574774"/>
    <lineage>
        <taxon>Eukaryota</taxon>
        <taxon>Fungi</taxon>
        <taxon>Dikarya</taxon>
        <taxon>Ascomycota</taxon>
        <taxon>Pezizomycotina</taxon>
        <taxon>Dothideomycetes</taxon>
        <taxon>Pleosporomycetidae</taxon>
        <taxon>Gloniales</taxon>
        <taxon>Gloniaceae</taxon>
        <taxon>Glonium</taxon>
    </lineage>
</organism>
<reference evidence="1 2" key="1">
    <citation type="journal article" date="2016" name="Nat. Commun.">
        <title>Ectomycorrhizal ecology is imprinted in the genome of the dominant symbiotic fungus Cenococcum geophilum.</title>
        <authorList>
            <consortium name="DOE Joint Genome Institute"/>
            <person name="Peter M."/>
            <person name="Kohler A."/>
            <person name="Ohm R.A."/>
            <person name="Kuo A."/>
            <person name="Krutzmann J."/>
            <person name="Morin E."/>
            <person name="Arend M."/>
            <person name="Barry K.W."/>
            <person name="Binder M."/>
            <person name="Choi C."/>
            <person name="Clum A."/>
            <person name="Copeland A."/>
            <person name="Grisel N."/>
            <person name="Haridas S."/>
            <person name="Kipfer T."/>
            <person name="LaButti K."/>
            <person name="Lindquist E."/>
            <person name="Lipzen A."/>
            <person name="Maire R."/>
            <person name="Meier B."/>
            <person name="Mihaltcheva S."/>
            <person name="Molinier V."/>
            <person name="Murat C."/>
            <person name="Poggeler S."/>
            <person name="Quandt C.A."/>
            <person name="Sperisen C."/>
            <person name="Tritt A."/>
            <person name="Tisserant E."/>
            <person name="Crous P.W."/>
            <person name="Henrissat B."/>
            <person name="Nehls U."/>
            <person name="Egli S."/>
            <person name="Spatafora J.W."/>
            <person name="Grigoriev I.V."/>
            <person name="Martin F.M."/>
        </authorList>
    </citation>
    <scope>NUCLEOTIDE SEQUENCE [LARGE SCALE GENOMIC DNA]</scope>
    <source>
        <strain evidence="1 2">CBS 207.34</strain>
    </source>
</reference>
<name>A0A8E2JMN8_9PEZI</name>
<dbReference type="InterPro" id="IPR051288">
    <property type="entry name" value="Serum_paraoxonase/arylesterase"/>
</dbReference>
<gene>
    <name evidence="1" type="ORF">AOQ84DRAFT_326771</name>
</gene>
<dbReference type="InterPro" id="IPR011042">
    <property type="entry name" value="6-blade_b-propeller_TolB-like"/>
</dbReference>
<evidence type="ECO:0000313" key="2">
    <source>
        <dbReference type="Proteomes" id="UP000250140"/>
    </source>
</evidence>
<keyword evidence="2" id="KW-1185">Reference proteome</keyword>
<dbReference type="SUPFAM" id="SSF63829">
    <property type="entry name" value="Calcium-dependent phosphotriesterase"/>
    <property type="match status" value="1"/>
</dbReference>
<evidence type="ECO:0000313" key="1">
    <source>
        <dbReference type="EMBL" id="OCL02849.1"/>
    </source>
</evidence>
<dbReference type="PANTHER" id="PTHR11799">
    <property type="entry name" value="PARAOXONASE"/>
    <property type="match status" value="1"/>
</dbReference>
<dbReference type="Gene3D" id="2.120.10.30">
    <property type="entry name" value="TolB, C-terminal domain"/>
    <property type="match status" value="1"/>
</dbReference>
<proteinExistence type="predicted"/>
<dbReference type="OrthoDB" id="5307922at2759"/>
<protein>
    <submittedName>
        <fullName evidence="1">Putative paraoxonase</fullName>
    </submittedName>
</protein>
<dbReference type="AlphaFoldDB" id="A0A8E2JMN8"/>